<protein>
    <submittedName>
        <fullName evidence="2">Transposase IS4 family protein</fullName>
    </submittedName>
</protein>
<dbReference type="Pfam" id="PF01609">
    <property type="entry name" value="DDE_Tnp_1"/>
    <property type="match status" value="1"/>
</dbReference>
<dbReference type="InterPro" id="IPR002559">
    <property type="entry name" value="Transposase_11"/>
</dbReference>
<accession>W8TKI0</accession>
<dbReference type="GO" id="GO:0004803">
    <property type="term" value="F:transposase activity"/>
    <property type="evidence" value="ECO:0007669"/>
    <property type="project" value="InterPro"/>
</dbReference>
<dbReference type="EMBL" id="CP007452">
    <property type="protein sequence ID" value="AHM56682.1"/>
    <property type="molecule type" value="Genomic_DNA"/>
</dbReference>
<dbReference type="Proteomes" id="UP000019591">
    <property type="component" value="Chromosome"/>
</dbReference>
<name>W8TKI0_PEPAC</name>
<evidence type="ECO:0000313" key="2">
    <source>
        <dbReference type="EMBL" id="AHM56682.1"/>
    </source>
</evidence>
<dbReference type="STRING" id="1286171.EAL2_c13870"/>
<reference evidence="2 3" key="1">
    <citation type="journal article" date="2014" name="Genome Announc.">
        <title>Complete Genome Sequence of Amino Acid-Utilizing Eubacterium acidaminophilum al-2 (DSM 3953).</title>
        <authorList>
            <person name="Poehlein A."/>
            <person name="Andreesen J.R."/>
            <person name="Daniel R."/>
        </authorList>
    </citation>
    <scope>NUCLEOTIDE SEQUENCE [LARGE SCALE GENOMIC DNA]</scope>
    <source>
        <strain evidence="2 3">DSM 3953</strain>
    </source>
</reference>
<evidence type="ECO:0000313" key="3">
    <source>
        <dbReference type="Proteomes" id="UP000019591"/>
    </source>
</evidence>
<organism evidence="2 3">
    <name type="scientific">Peptoclostridium acidaminophilum DSM 3953</name>
    <dbReference type="NCBI Taxonomy" id="1286171"/>
    <lineage>
        <taxon>Bacteria</taxon>
        <taxon>Bacillati</taxon>
        <taxon>Bacillota</taxon>
        <taxon>Clostridia</taxon>
        <taxon>Peptostreptococcales</taxon>
        <taxon>Peptoclostridiaceae</taxon>
        <taxon>Peptoclostridium</taxon>
    </lineage>
</organism>
<keyword evidence="3" id="KW-1185">Reference proteome</keyword>
<sequence>MKCKKQNHITQLVEFLDNNRYLAYLCGFDVFKDLPSYSVFQRFIRNIDNEQIKNLMKNQVLSLKKLGFIDNSFVSLDSTPVFANTKHNNPKSFSKNKFKKDNQPKSDNDCALGVHTASNSHNEKKHELYWGYKNHVLLDSISGLPIFEFTSPANTTDSEATIPLLKNVNSWFSLNEAHFIADKGYDTKAIHNFVLDDLLEHAFIPLNPRGKKGKKLLPAGNVICDAGLAMHKDGRQYFSDRIKQKFCCPFRTSTDDAACPFRHIHYFNGKKKRGCTRYITTGTDYRASINRESKFFKSIYALRTESERYNSRWKNLALEKPSARNISSISNLNTIGHICMLSIALAAIKDNSIDSTKSLSKLMKKAA</sequence>
<dbReference type="GO" id="GO:0003677">
    <property type="term" value="F:DNA binding"/>
    <property type="evidence" value="ECO:0007669"/>
    <property type="project" value="InterPro"/>
</dbReference>
<gene>
    <name evidence="2" type="ORF">EAL2_c13870</name>
</gene>
<feature type="domain" description="Transposase IS4-like" evidence="1">
    <location>
        <begin position="87"/>
        <end position="331"/>
    </location>
</feature>
<dbReference type="eggNOG" id="COG3039">
    <property type="taxonomic scope" value="Bacteria"/>
</dbReference>
<dbReference type="AlphaFoldDB" id="W8TKI0"/>
<proteinExistence type="predicted"/>
<dbReference type="GO" id="GO:0006313">
    <property type="term" value="P:DNA transposition"/>
    <property type="evidence" value="ECO:0007669"/>
    <property type="project" value="InterPro"/>
</dbReference>
<evidence type="ECO:0000259" key="1">
    <source>
        <dbReference type="Pfam" id="PF01609"/>
    </source>
</evidence>
<dbReference type="KEGG" id="eac:EAL2_c13870"/>
<dbReference type="PATRIC" id="fig|1286171.3.peg.1336"/>
<dbReference type="HOGENOM" id="CLU_064958_0_0_9"/>